<dbReference type="SUPFAM" id="SSF88697">
    <property type="entry name" value="PUA domain-like"/>
    <property type="match status" value="1"/>
</dbReference>
<evidence type="ECO:0000313" key="4">
    <source>
        <dbReference type="Proteomes" id="UP000240206"/>
    </source>
</evidence>
<dbReference type="STRING" id="1910958.BTM30_07725"/>
<keyword evidence="3" id="KW-0378">Hydrolase</keyword>
<dbReference type="InterPro" id="IPR003111">
    <property type="entry name" value="Lon_prtase_N"/>
</dbReference>
<gene>
    <name evidence="3" type="ORF">C7K08_00155</name>
</gene>
<dbReference type="RefSeq" id="WP_106498632.1">
    <property type="nucleotide sequence ID" value="NZ_PXVC01000001.1"/>
</dbReference>
<dbReference type="AlphaFoldDB" id="A0A2P7EHY6"/>
<accession>A0A2P7EHY6</accession>
<comment type="caution">
    <text evidence="3">The sequence shown here is derived from an EMBL/GenBank/DDBJ whole genome shotgun (WGS) entry which is preliminary data.</text>
</comment>
<keyword evidence="4" id="KW-1185">Reference proteome</keyword>
<dbReference type="Gene3D" id="2.30.130.40">
    <property type="entry name" value="LON domain-like"/>
    <property type="match status" value="1"/>
</dbReference>
<protein>
    <submittedName>
        <fullName evidence="3">ATP-dependent protease</fullName>
    </submittedName>
</protein>
<feature type="coiled-coil region" evidence="1">
    <location>
        <begin position="169"/>
        <end position="203"/>
    </location>
</feature>
<dbReference type="Gene3D" id="1.20.58.1480">
    <property type="match status" value="1"/>
</dbReference>
<dbReference type="SMART" id="SM00464">
    <property type="entry name" value="LON"/>
    <property type="match status" value="1"/>
</dbReference>
<feature type="domain" description="Lon N-terminal" evidence="2">
    <location>
        <begin position="9"/>
        <end position="197"/>
    </location>
</feature>
<evidence type="ECO:0000259" key="2">
    <source>
        <dbReference type="PROSITE" id="PS51787"/>
    </source>
</evidence>
<sequence>MTDLSVRELPLFPLPDVVLFPQEVLPLHIFELRYRLMLKSVLDSDRRFGVVRWDPEQKAMASIGCCAEILQCQTQADERSNLVTIGQQRFRLLNVVREAPFMVGLVCWLEDEPVEVDLQPLANNVRQALQDVVDLSGKLLGQQTVLPNDLPELPRELSFWVGGHLGGAVADHQQQLLEMTSTSDRLQRELDLLDHTRRQLAARTVLKDTLKDLES</sequence>
<evidence type="ECO:0000313" key="3">
    <source>
        <dbReference type="EMBL" id="PSI02841.1"/>
    </source>
</evidence>
<reference evidence="4" key="1">
    <citation type="submission" date="2018-03" db="EMBL/GenBank/DDBJ databases">
        <title>Ecological and genomic features of two cosmopolitan and abundant freshwater picocyanobacteria.</title>
        <authorList>
            <person name="Cabello-Yeves P.J."/>
            <person name="Picazo A."/>
            <person name="Camacho A."/>
            <person name="Callieri C."/>
            <person name="Rosselli R."/>
            <person name="Roda-Garcia J."/>
            <person name="Coutinho F.H."/>
            <person name="Rodriguez-Valera F."/>
        </authorList>
    </citation>
    <scope>NUCLEOTIDE SEQUENCE [LARGE SCALE GENOMIC DNA]</scope>
    <source>
        <strain evidence="4">Tous</strain>
    </source>
</reference>
<keyword evidence="1" id="KW-0175">Coiled coil</keyword>
<proteinExistence type="predicted"/>
<dbReference type="InterPro" id="IPR046336">
    <property type="entry name" value="Lon_prtase_N_sf"/>
</dbReference>
<name>A0A2P7EHY6_9SYNE</name>
<organism evidence="3 4">
    <name type="scientific">Synechococcus lacustris str. Tous</name>
    <dbReference type="NCBI Taxonomy" id="1910958"/>
    <lineage>
        <taxon>Bacteria</taxon>
        <taxon>Bacillati</taxon>
        <taxon>Cyanobacteriota</taxon>
        <taxon>Cyanophyceae</taxon>
        <taxon>Synechococcales</taxon>
        <taxon>Synechococcaceae</taxon>
        <taxon>Synechococcus</taxon>
    </lineage>
</organism>
<dbReference type="InterPro" id="IPR015947">
    <property type="entry name" value="PUA-like_sf"/>
</dbReference>
<dbReference type="EMBL" id="PXVC01000001">
    <property type="protein sequence ID" value="PSI02841.1"/>
    <property type="molecule type" value="Genomic_DNA"/>
</dbReference>
<dbReference type="Pfam" id="PF02190">
    <property type="entry name" value="LON_substr_bdg"/>
    <property type="match status" value="1"/>
</dbReference>
<dbReference type="GO" id="GO:0006508">
    <property type="term" value="P:proteolysis"/>
    <property type="evidence" value="ECO:0007669"/>
    <property type="project" value="UniProtKB-KW"/>
</dbReference>
<dbReference type="PANTHER" id="PTHR46732">
    <property type="entry name" value="ATP-DEPENDENT PROTEASE LA (LON) DOMAIN PROTEIN"/>
    <property type="match status" value="1"/>
</dbReference>
<dbReference type="GO" id="GO:0008233">
    <property type="term" value="F:peptidase activity"/>
    <property type="evidence" value="ECO:0007669"/>
    <property type="project" value="UniProtKB-KW"/>
</dbReference>
<keyword evidence="3" id="KW-0645">Protease</keyword>
<dbReference type="PANTHER" id="PTHR46732:SF8">
    <property type="entry name" value="ATP-DEPENDENT PROTEASE LA (LON) DOMAIN PROTEIN"/>
    <property type="match status" value="1"/>
</dbReference>
<evidence type="ECO:0000256" key="1">
    <source>
        <dbReference type="SAM" id="Coils"/>
    </source>
</evidence>
<dbReference type="Proteomes" id="UP000240206">
    <property type="component" value="Unassembled WGS sequence"/>
</dbReference>
<dbReference type="PROSITE" id="PS51787">
    <property type="entry name" value="LON_N"/>
    <property type="match status" value="1"/>
</dbReference>